<proteinExistence type="predicted"/>
<gene>
    <name evidence="3" type="ORF">SASPL_151209</name>
</gene>
<dbReference type="PROSITE" id="PS51293">
    <property type="entry name" value="SANT"/>
    <property type="match status" value="2"/>
</dbReference>
<evidence type="ECO:0000259" key="2">
    <source>
        <dbReference type="PROSITE" id="PS51293"/>
    </source>
</evidence>
<organism evidence="3">
    <name type="scientific">Salvia splendens</name>
    <name type="common">Scarlet sage</name>
    <dbReference type="NCBI Taxonomy" id="180675"/>
    <lineage>
        <taxon>Eukaryota</taxon>
        <taxon>Viridiplantae</taxon>
        <taxon>Streptophyta</taxon>
        <taxon>Embryophyta</taxon>
        <taxon>Tracheophyta</taxon>
        <taxon>Spermatophyta</taxon>
        <taxon>Magnoliopsida</taxon>
        <taxon>eudicotyledons</taxon>
        <taxon>Gunneridae</taxon>
        <taxon>Pentapetalae</taxon>
        <taxon>asterids</taxon>
        <taxon>lamiids</taxon>
        <taxon>Lamiales</taxon>
        <taxon>Lamiaceae</taxon>
        <taxon>Nepetoideae</taxon>
        <taxon>Mentheae</taxon>
        <taxon>Salviinae</taxon>
        <taxon>Salvia</taxon>
        <taxon>Salvia subgen. Calosphace</taxon>
        <taxon>core Calosphace</taxon>
    </lineage>
</organism>
<dbReference type="PANTHER" id="PTHR47340:SF1">
    <property type="entry name" value="DUPLICATED HOMEODOMAIN-LIKE SUPERFAMILY PROTEIN"/>
    <property type="match status" value="1"/>
</dbReference>
<dbReference type="InterPro" id="IPR017884">
    <property type="entry name" value="SANT_dom"/>
</dbReference>
<accession>A0A8X8W879</accession>
<feature type="compositionally biased region" description="Basic and acidic residues" evidence="1">
    <location>
        <begin position="1357"/>
        <end position="1388"/>
    </location>
</feature>
<feature type="region of interest" description="Disordered" evidence="1">
    <location>
        <begin position="1103"/>
        <end position="1124"/>
    </location>
</feature>
<dbReference type="Gene3D" id="1.10.10.60">
    <property type="entry name" value="Homeodomain-like"/>
    <property type="match status" value="1"/>
</dbReference>
<evidence type="ECO:0000256" key="1">
    <source>
        <dbReference type="SAM" id="MobiDB-lite"/>
    </source>
</evidence>
<evidence type="ECO:0000313" key="3">
    <source>
        <dbReference type="EMBL" id="KAG6389736.1"/>
    </source>
</evidence>
<dbReference type="InterPro" id="IPR001005">
    <property type="entry name" value="SANT/Myb"/>
</dbReference>
<feature type="compositionally biased region" description="Basic and acidic residues" evidence="1">
    <location>
        <begin position="335"/>
        <end position="350"/>
    </location>
</feature>
<feature type="compositionally biased region" description="Polar residues" evidence="1">
    <location>
        <begin position="305"/>
        <end position="319"/>
    </location>
</feature>
<dbReference type="PANTHER" id="PTHR47340">
    <property type="entry name" value="DUPLICATED HOMEODOMAIN-LIKE SUPERFAMILY PROTEIN"/>
    <property type="match status" value="1"/>
</dbReference>
<feature type="compositionally biased region" description="Acidic residues" evidence="1">
    <location>
        <begin position="1002"/>
        <end position="1015"/>
    </location>
</feature>
<dbReference type="SMART" id="SM00717">
    <property type="entry name" value="SANT"/>
    <property type="match status" value="2"/>
</dbReference>
<dbReference type="Pfam" id="PF00249">
    <property type="entry name" value="Myb_DNA-binding"/>
    <property type="match status" value="2"/>
</dbReference>
<feature type="region of interest" description="Disordered" evidence="1">
    <location>
        <begin position="195"/>
        <end position="251"/>
    </location>
</feature>
<feature type="compositionally biased region" description="Basic and acidic residues" evidence="1">
    <location>
        <begin position="1110"/>
        <end position="1124"/>
    </location>
</feature>
<dbReference type="Proteomes" id="UP000298416">
    <property type="component" value="Unassembled WGS sequence"/>
</dbReference>
<protein>
    <recommendedName>
        <fullName evidence="2">SANT domain-containing protein</fullName>
    </recommendedName>
</protein>
<feature type="compositionally biased region" description="Basic and acidic residues" evidence="1">
    <location>
        <begin position="228"/>
        <end position="251"/>
    </location>
</feature>
<dbReference type="EMBL" id="PNBA02000020">
    <property type="protein sequence ID" value="KAG6389736.1"/>
    <property type="molecule type" value="Genomic_DNA"/>
</dbReference>
<feature type="region of interest" description="Disordered" evidence="1">
    <location>
        <begin position="305"/>
        <end position="371"/>
    </location>
</feature>
<feature type="domain" description="SANT" evidence="2">
    <location>
        <begin position="1020"/>
        <end position="1069"/>
    </location>
</feature>
<reference evidence="3" key="1">
    <citation type="submission" date="2018-01" db="EMBL/GenBank/DDBJ databases">
        <authorList>
            <person name="Mao J.F."/>
        </authorList>
    </citation>
    <scope>NUCLEOTIDE SEQUENCE</scope>
    <source>
        <strain evidence="3">Huo1</strain>
        <tissue evidence="3">Leaf</tissue>
    </source>
</reference>
<feature type="compositionally biased region" description="Polar residues" evidence="1">
    <location>
        <begin position="217"/>
        <end position="227"/>
    </location>
</feature>
<evidence type="ECO:0000313" key="4">
    <source>
        <dbReference type="Proteomes" id="UP000298416"/>
    </source>
</evidence>
<dbReference type="InterPro" id="IPR009057">
    <property type="entry name" value="Homeodomain-like_sf"/>
</dbReference>
<name>A0A8X8W879_SALSN</name>
<feature type="region of interest" description="Disordered" evidence="1">
    <location>
        <begin position="27"/>
        <end position="68"/>
    </location>
</feature>
<dbReference type="Gene3D" id="1.20.58.1880">
    <property type="match status" value="1"/>
</dbReference>
<dbReference type="SUPFAM" id="SSF46689">
    <property type="entry name" value="Homeodomain-like"/>
    <property type="match status" value="2"/>
</dbReference>
<feature type="domain" description="SANT" evidence="2">
    <location>
        <begin position="800"/>
        <end position="851"/>
    </location>
</feature>
<sequence>MPPEPLPWDRRDFRKHDRSVSAVVGGLGRGGIQKWRDQHQQQPPPYRNHHAPPPYHHHHHQQQQQQRCYSDFRSPDVLVWGLKVGFADFQLWKMEALIGLGCCGDTFARSKQGGWSMYSGDPGQGVAPIGSRFDRNLENERSQTFSSHGNGRYYKNNRGSFTRKEWKGPSWEAAAPHNSTGETITEVNNLRPIEYTQPCHNSSSRSDRVSHAPLDSVSVSDQSQTESLVKEKVDKITDETTGKGQESEKENCLGSVELKPLKWSQVGSTCINHSTSSKSLGQDSIEVLTEVQLKNAIPSKSLTVDVSCDRSNSPTQSEDTGSRKKRRLGWGEGLAKYEKKKVDRPEDGTTKSESSISAISTESPQSQSVNLVEKSARVERLLECASPATPSSVACSYSPDVLEEKSAKEENLDCDATNVSCSPSIASPSHYAGSPINLQNLELESITNLSSLINELLQPNDPCSAENGDTQRMSMNKLLVWKVDVLKALEITESEIESLEMEMKSSISHPAGPRTSVGEQQSKPCELLDTASRYGVGHAVSKDVDMDSPGSATSKFVDVPAIILPEKEELPEDSRNVDVDKPCNLDAKCLKNVFSSPESHGYISSNVLTRNTSREDHGVGNIWGAILSSNRDAASRALEELNKLLPKQCCFDGSVDCFFSSMPRNSSAVKERFLKAKQFLQFKEKVLVLKFKVFQHFWKEGQVVSIKTLRGKTRKKFDPSRNGQKRHRSRVSSYAGGFQTVPADEVIDYVNNLLSQLAFKPNRNTLKMPALILDKNVKMSRFITNNGLVEDPFTVEKERSIINPWATEESEIFIKKLAAFGKDFRKIASFLDHKTVADCIEFYYKNHKSKWFEEARKNSGFIKQRKSQTTNYLVGSGKRRNREFNAASLDMLGAASEIVANIDKGMDVRQKCVSRSSFGGASSSCGPPRVVDHLLKGSDSKDMDNSNMETEAADVLAGICGSLSPETTSSSITSSVDLGDGYKDMSCPRICPSVKGPLTPEVTEDVDSECSDESCGEMNSTDWSDEEKSIFIRAVSSHGKDFRMVSHCVRTKSANQCKVFFSKARKSLGLDMVQLGSGAASGDVDEGGSDIEDDCNMGTYMGTGNNSSEYETKETSPPHPMKSDHESEIVDIAPEFKTFEGNKGQCPLDSTANELVLENSILVARGDDKPVTEVQYPQTTAVALNMESRRGAEEEVPDWPNEAEKGALVKFSNGNCAEEKQCHVPVLPKVHLSDSTDVNDTSHETCWKKSELSHASVDMHSSTQTCQKSNTPKEANVGMCSAEKSRVSSLPQNGRLASVASTAIFSVPIKYSDTPNRNALLPVEADGNDGTHLSSYSLGSPQILQGYPLSLQTMKGTKRDVSSARHGEHSNSDWHTDFSLQKCKEARQNDVSFPPLERVRDRSTPPQSSCSSAGDNNPPRKGDVKLFGKILSSSLQKPVEQADENSSSQNQRLKLISEQKDSAQSKFDCNGYAPPEKIPARRFTLWDGNRIQTTPVPPILDSARLLAKYPSAFSNFVPSSLHGPVDGTSVLQRREMSSSIGVKQVQDDTLAEMQRRNTLNAAAGTSSGVGIAGQGSMVFGREYPSLTDPVAAIKMHYARMQSGNIVFDTDGRRINSRDVGR</sequence>
<feature type="compositionally biased region" description="Basic residues" evidence="1">
    <location>
        <begin position="47"/>
        <end position="61"/>
    </location>
</feature>
<dbReference type="CDD" id="cd00167">
    <property type="entry name" value="SANT"/>
    <property type="match status" value="1"/>
</dbReference>
<keyword evidence="4" id="KW-1185">Reference proteome</keyword>
<feature type="region of interest" description="Disordered" evidence="1">
    <location>
        <begin position="1001"/>
        <end position="1021"/>
    </location>
</feature>
<comment type="caution">
    <text evidence="3">The sequence shown here is derived from an EMBL/GenBank/DDBJ whole genome shotgun (WGS) entry which is preliminary data.</text>
</comment>
<feature type="compositionally biased region" description="Polar residues" evidence="1">
    <location>
        <begin position="1404"/>
        <end position="1415"/>
    </location>
</feature>
<feature type="compositionally biased region" description="Low complexity" evidence="1">
    <location>
        <begin position="352"/>
        <end position="366"/>
    </location>
</feature>
<reference evidence="3" key="2">
    <citation type="submission" date="2020-08" db="EMBL/GenBank/DDBJ databases">
        <title>Plant Genome Project.</title>
        <authorList>
            <person name="Zhang R.-G."/>
        </authorList>
    </citation>
    <scope>NUCLEOTIDE SEQUENCE</scope>
    <source>
        <strain evidence="3">Huo1</strain>
        <tissue evidence="3">Leaf</tissue>
    </source>
</reference>
<feature type="region of interest" description="Disordered" evidence="1">
    <location>
        <begin position="1354"/>
        <end position="1424"/>
    </location>
</feature>